<gene>
    <name evidence="1" type="ORF">LCGC14_1988330</name>
</gene>
<accession>A0A0F9HK66</accession>
<name>A0A0F9HK66_9ZZZZ</name>
<comment type="caution">
    <text evidence="1">The sequence shown here is derived from an EMBL/GenBank/DDBJ whole genome shotgun (WGS) entry which is preliminary data.</text>
</comment>
<dbReference type="AlphaFoldDB" id="A0A0F9HK66"/>
<organism evidence="1">
    <name type="scientific">marine sediment metagenome</name>
    <dbReference type="NCBI Taxonomy" id="412755"/>
    <lineage>
        <taxon>unclassified sequences</taxon>
        <taxon>metagenomes</taxon>
        <taxon>ecological metagenomes</taxon>
    </lineage>
</organism>
<sequence>MYRLAICKTYGYSIVRRLILAIKRWFSTNYVMIHKQIDLRLYDGDDEE</sequence>
<reference evidence="1" key="1">
    <citation type="journal article" date="2015" name="Nature">
        <title>Complex archaea that bridge the gap between prokaryotes and eukaryotes.</title>
        <authorList>
            <person name="Spang A."/>
            <person name="Saw J.H."/>
            <person name="Jorgensen S.L."/>
            <person name="Zaremba-Niedzwiedzka K."/>
            <person name="Martijn J."/>
            <person name="Lind A.E."/>
            <person name="van Eijk R."/>
            <person name="Schleper C."/>
            <person name="Guy L."/>
            <person name="Ettema T.J."/>
        </authorList>
    </citation>
    <scope>NUCLEOTIDE SEQUENCE</scope>
</reference>
<dbReference type="EMBL" id="LAZR01022371">
    <property type="protein sequence ID" value="KKL82080.1"/>
    <property type="molecule type" value="Genomic_DNA"/>
</dbReference>
<evidence type="ECO:0000313" key="1">
    <source>
        <dbReference type="EMBL" id="KKL82080.1"/>
    </source>
</evidence>
<protein>
    <submittedName>
        <fullName evidence="1">Uncharacterized protein</fullName>
    </submittedName>
</protein>
<proteinExistence type="predicted"/>